<proteinExistence type="predicted"/>
<keyword evidence="1" id="KW-0472">Membrane</keyword>
<name>A0A1F7J204_9BACT</name>
<accession>A0A1F7J204</accession>
<dbReference type="Pfam" id="PF04773">
    <property type="entry name" value="FecR"/>
    <property type="match status" value="1"/>
</dbReference>
<dbReference type="InterPro" id="IPR006860">
    <property type="entry name" value="FecR"/>
</dbReference>
<keyword evidence="1" id="KW-1133">Transmembrane helix</keyword>
<feature type="transmembrane region" description="Helical" evidence="1">
    <location>
        <begin position="521"/>
        <end position="538"/>
    </location>
</feature>
<dbReference type="Proteomes" id="UP000178558">
    <property type="component" value="Unassembled WGS sequence"/>
</dbReference>
<evidence type="ECO:0000313" key="4">
    <source>
        <dbReference type="Proteomes" id="UP000178558"/>
    </source>
</evidence>
<dbReference type="Gene3D" id="2.60.120.1440">
    <property type="match status" value="1"/>
</dbReference>
<dbReference type="AlphaFoldDB" id="A0A1F7J204"/>
<evidence type="ECO:0000313" key="3">
    <source>
        <dbReference type="EMBL" id="OGK49637.1"/>
    </source>
</evidence>
<sequence length="545" mass="60084">MVDKRLLLCVTEYMAKAIILKIFLTLFLLVSLLTLSHTVSAQASVDCNAALAEATKGKELIADWSNPGVPGATYAVKNVKKEIEKTNGDSCILARTWAAFGSEVERQDVKMTYFANSQEATTEMGKLRTSELSDFRVKSSSPTSYSGSIYRQGVYKEVLQGHMGYEVEGPLYGRSVSVLGNCLIQAKEQLHGRYVYANASEYENTWGNPPRVIAEGFVDGLSRRGEVQSLCGSGGGIGGFFQQFLGRKVEPTPGPPSINSTNKPSTSESAQDINNWIKDTLGVFNPNQIVINEIQRQNAKQLEKLGLHESFSRQAKLNEKNIAEAVQQYESIPKPSPYNIVVINSFSGKEGTEPLIKYPGSNEFVPLGKRNIKVGSIIKTQDNEVLISTGDRGLIYIDDDSEITVSHEGFDKAIENKQAEVNEYYLHEGEIEVKVKPAQQTPQSTPQPSQTFNVKTDLMDLIVIGTHFWVKHLPDKKSIVVGVYDGTIEVRTKDGKTTKVSPSDNEPGITIVSQRFSISKLLVPAVVLAIVIGFILISKKRKRKK</sequence>
<gene>
    <name evidence="3" type="ORF">A3B50_04265</name>
</gene>
<protein>
    <recommendedName>
        <fullName evidence="2">FecR protein domain-containing protein</fullName>
    </recommendedName>
</protein>
<organism evidence="3 4">
    <name type="scientific">Candidatus Roizmanbacteria bacterium RIFCSPLOWO2_01_FULL_40_42</name>
    <dbReference type="NCBI Taxonomy" id="1802066"/>
    <lineage>
        <taxon>Bacteria</taxon>
        <taxon>Candidatus Roizmaniibacteriota</taxon>
    </lineage>
</organism>
<reference evidence="3 4" key="1">
    <citation type="journal article" date="2016" name="Nat. Commun.">
        <title>Thousands of microbial genomes shed light on interconnected biogeochemical processes in an aquifer system.</title>
        <authorList>
            <person name="Anantharaman K."/>
            <person name="Brown C.T."/>
            <person name="Hug L.A."/>
            <person name="Sharon I."/>
            <person name="Castelle C.J."/>
            <person name="Probst A.J."/>
            <person name="Thomas B.C."/>
            <person name="Singh A."/>
            <person name="Wilkins M.J."/>
            <person name="Karaoz U."/>
            <person name="Brodie E.L."/>
            <person name="Williams K.H."/>
            <person name="Hubbard S.S."/>
            <person name="Banfield J.F."/>
        </authorList>
    </citation>
    <scope>NUCLEOTIDE SEQUENCE [LARGE SCALE GENOMIC DNA]</scope>
</reference>
<evidence type="ECO:0000259" key="2">
    <source>
        <dbReference type="Pfam" id="PF04773"/>
    </source>
</evidence>
<comment type="caution">
    <text evidence="3">The sequence shown here is derived from an EMBL/GenBank/DDBJ whole genome shotgun (WGS) entry which is preliminary data.</text>
</comment>
<feature type="domain" description="FecR protein" evidence="2">
    <location>
        <begin position="378"/>
        <end position="489"/>
    </location>
</feature>
<dbReference type="EMBL" id="MGAQ01000029">
    <property type="protein sequence ID" value="OGK49637.1"/>
    <property type="molecule type" value="Genomic_DNA"/>
</dbReference>
<evidence type="ECO:0000256" key="1">
    <source>
        <dbReference type="SAM" id="Phobius"/>
    </source>
</evidence>
<keyword evidence="1" id="KW-0812">Transmembrane</keyword>